<reference evidence="1 2" key="1">
    <citation type="journal article" date="2016" name="Nat. Commun.">
        <title>Thousands of microbial genomes shed light on interconnected biogeochemical processes in an aquifer system.</title>
        <authorList>
            <person name="Anantharaman K."/>
            <person name="Brown C.T."/>
            <person name="Hug L.A."/>
            <person name="Sharon I."/>
            <person name="Castelle C.J."/>
            <person name="Probst A.J."/>
            <person name="Thomas B.C."/>
            <person name="Singh A."/>
            <person name="Wilkins M.J."/>
            <person name="Karaoz U."/>
            <person name="Brodie E.L."/>
            <person name="Williams K.H."/>
            <person name="Hubbard S.S."/>
            <person name="Banfield J.F."/>
        </authorList>
    </citation>
    <scope>NUCLEOTIDE SEQUENCE [LARGE SCALE GENOMIC DNA]</scope>
</reference>
<comment type="caution">
    <text evidence="1">The sequence shown here is derived from an EMBL/GenBank/DDBJ whole genome shotgun (WGS) entry which is preliminary data.</text>
</comment>
<dbReference type="Proteomes" id="UP000179001">
    <property type="component" value="Unassembled WGS sequence"/>
</dbReference>
<accession>A0A1F5SYG9</accession>
<evidence type="ECO:0000313" key="1">
    <source>
        <dbReference type="EMBL" id="OGF31767.1"/>
    </source>
</evidence>
<dbReference type="AlphaFoldDB" id="A0A1F5SYG9"/>
<protein>
    <submittedName>
        <fullName evidence="1">Uncharacterized protein</fullName>
    </submittedName>
</protein>
<gene>
    <name evidence="1" type="ORF">A2478_04755</name>
</gene>
<organism evidence="1 2">
    <name type="scientific">Candidatus Falkowbacteria bacterium RIFOXYC2_FULL_36_12</name>
    <dbReference type="NCBI Taxonomy" id="1798002"/>
    <lineage>
        <taxon>Bacteria</taxon>
        <taxon>Candidatus Falkowiibacteriota</taxon>
    </lineage>
</organism>
<name>A0A1F5SYG9_9BACT</name>
<proteinExistence type="predicted"/>
<dbReference type="EMBL" id="MFGJ01000007">
    <property type="protein sequence ID" value="OGF31767.1"/>
    <property type="molecule type" value="Genomic_DNA"/>
</dbReference>
<dbReference type="STRING" id="1798002.A2478_04755"/>
<sequence length="120" mass="13917">MLVAEDQEVDINFNDECDITLLTRQFEDFSFDLEVMFDKTVLAGKFIALAKFVEKFKEWLLKCKGKEAFVLKTELIKFFIHFGIRYTAENGNDPFGSIVVSNSYENFGKEESWCKPFSAN</sequence>
<evidence type="ECO:0000313" key="2">
    <source>
        <dbReference type="Proteomes" id="UP000179001"/>
    </source>
</evidence>